<proteinExistence type="predicted"/>
<organism evidence="1 2">
    <name type="scientific">Panagrolaimus sp. JU765</name>
    <dbReference type="NCBI Taxonomy" id="591449"/>
    <lineage>
        <taxon>Eukaryota</taxon>
        <taxon>Metazoa</taxon>
        <taxon>Ecdysozoa</taxon>
        <taxon>Nematoda</taxon>
        <taxon>Chromadorea</taxon>
        <taxon>Rhabditida</taxon>
        <taxon>Tylenchina</taxon>
        <taxon>Panagrolaimomorpha</taxon>
        <taxon>Panagrolaimoidea</taxon>
        <taxon>Panagrolaimidae</taxon>
        <taxon>Panagrolaimus</taxon>
    </lineage>
</organism>
<dbReference type="WBParaSite" id="JU765_v2.g16344.t1">
    <property type="protein sequence ID" value="JU765_v2.g16344.t1"/>
    <property type="gene ID" value="JU765_v2.g16344"/>
</dbReference>
<accession>A0AC34QHC5</accession>
<evidence type="ECO:0000313" key="1">
    <source>
        <dbReference type="Proteomes" id="UP000887576"/>
    </source>
</evidence>
<dbReference type="Proteomes" id="UP000887576">
    <property type="component" value="Unplaced"/>
</dbReference>
<reference evidence="2" key="1">
    <citation type="submission" date="2022-11" db="UniProtKB">
        <authorList>
            <consortium name="WormBaseParasite"/>
        </authorList>
    </citation>
    <scope>IDENTIFICATION</scope>
</reference>
<evidence type="ECO:0000313" key="2">
    <source>
        <dbReference type="WBParaSite" id="JU765_v2.g16344.t1"/>
    </source>
</evidence>
<name>A0AC34QHC5_9BILA</name>
<sequence length="450" mass="50329">MSTAQPIEYVAVGDTLADVALKDATSASLAATTSILLAILVVVSFILNLLLIATILSSYKLRTCVLYLSLCVGGIFNIFDAIFITFLSLLYVANTIWNFGDGLCRTNAFFQQFVFLKMIFLIVIMATERVATLSPNFRNYASAKCVVGVQIIFTAIAFAFAIPTAFNGFPVKIYRYRYLCAIGSGSPLAYNIIEILIYCASLIFILICFGYILKKGNEPRSLPVKPQDYEAFIMETRAIQENLHLGKLVIIITLAYLILQGPYIVLCFLVQIKNSDAFLRNNQEYEVPQDADTLITWVRFFYPLIFPLIIFASCHDIWAKFVNLTCCRRSTTGSAGTWNSNGLSRPKSSTPMISNDVLTLVATSEGLQLRVPEGNQMYQRQMMQKQINDAPAPNTTSMYGNVENIRLSSNSTAETDSSEANQSKKKNLVKRPKVKQSNVKQLSKDNRWKY</sequence>
<protein>
    <submittedName>
        <fullName evidence="2">G-protein coupled receptors family 1 profile domain-containing protein</fullName>
    </submittedName>
</protein>